<evidence type="ECO:0000313" key="2">
    <source>
        <dbReference type="EMBL" id="EPB72309.1"/>
    </source>
</evidence>
<proteinExistence type="predicted"/>
<accession>A0A0D6LK42</accession>
<dbReference type="SUPFAM" id="SSF53649">
    <property type="entry name" value="Alkaline phosphatase-like"/>
    <property type="match status" value="1"/>
</dbReference>
<evidence type="ECO:0000313" key="3">
    <source>
        <dbReference type="Proteomes" id="UP000054495"/>
    </source>
</evidence>
<gene>
    <name evidence="2" type="ORF">ANCCEY_08592</name>
</gene>
<dbReference type="InterPro" id="IPR017850">
    <property type="entry name" value="Alkaline_phosphatase_core_sf"/>
</dbReference>
<dbReference type="EMBL" id="KE125054">
    <property type="protein sequence ID" value="EPB72309.1"/>
    <property type="molecule type" value="Genomic_DNA"/>
</dbReference>
<dbReference type="InterPro" id="IPR004245">
    <property type="entry name" value="DUF229"/>
</dbReference>
<feature type="region of interest" description="Disordered" evidence="1">
    <location>
        <begin position="1"/>
        <end position="142"/>
    </location>
</feature>
<dbReference type="AlphaFoldDB" id="A0A0D6LK42"/>
<dbReference type="PANTHER" id="PTHR10974">
    <property type="entry name" value="FI08016P-RELATED"/>
    <property type="match status" value="1"/>
</dbReference>
<reference evidence="2 3" key="1">
    <citation type="submission" date="2013-05" db="EMBL/GenBank/DDBJ databases">
        <title>Draft genome of the parasitic nematode Anyclostoma ceylanicum.</title>
        <authorList>
            <person name="Mitreva M."/>
        </authorList>
    </citation>
    <scope>NUCLEOTIDE SEQUENCE [LARGE SCALE GENOMIC DNA]</scope>
</reference>
<feature type="compositionally biased region" description="Basic residues" evidence="1">
    <location>
        <begin position="18"/>
        <end position="31"/>
    </location>
</feature>
<organism evidence="2 3">
    <name type="scientific">Ancylostoma ceylanicum</name>
    <dbReference type="NCBI Taxonomy" id="53326"/>
    <lineage>
        <taxon>Eukaryota</taxon>
        <taxon>Metazoa</taxon>
        <taxon>Ecdysozoa</taxon>
        <taxon>Nematoda</taxon>
        <taxon>Chromadorea</taxon>
        <taxon>Rhabditida</taxon>
        <taxon>Rhabditina</taxon>
        <taxon>Rhabditomorpha</taxon>
        <taxon>Strongyloidea</taxon>
        <taxon>Ancylostomatidae</taxon>
        <taxon>Ancylostomatinae</taxon>
        <taxon>Ancylostoma</taxon>
    </lineage>
</organism>
<dbReference type="GO" id="GO:0005615">
    <property type="term" value="C:extracellular space"/>
    <property type="evidence" value="ECO:0007669"/>
    <property type="project" value="TreeGrafter"/>
</dbReference>
<dbReference type="Gene3D" id="3.40.720.10">
    <property type="entry name" value="Alkaline Phosphatase, subunit A"/>
    <property type="match status" value="1"/>
</dbReference>
<dbReference type="Proteomes" id="UP000054495">
    <property type="component" value="Unassembled WGS sequence"/>
</dbReference>
<name>A0A0D6LK42_9BILA</name>
<feature type="compositionally biased region" description="Polar residues" evidence="1">
    <location>
        <begin position="80"/>
        <end position="111"/>
    </location>
</feature>
<protein>
    <submittedName>
        <fullName evidence="2">Uncharacterized protein</fullName>
    </submittedName>
</protein>
<evidence type="ECO:0000256" key="1">
    <source>
        <dbReference type="SAM" id="MobiDB-lite"/>
    </source>
</evidence>
<dbReference type="CDD" id="cd16021">
    <property type="entry name" value="ALP_like"/>
    <property type="match status" value="1"/>
</dbReference>
<keyword evidence="3" id="KW-1185">Reference proteome</keyword>
<dbReference type="Pfam" id="PF02995">
    <property type="entry name" value="DUF229"/>
    <property type="match status" value="2"/>
</dbReference>
<dbReference type="PANTHER" id="PTHR10974:SF75">
    <property type="entry name" value="SULFATASE DOMAIN-CONTAINING PROTEIN"/>
    <property type="match status" value="1"/>
</dbReference>
<sequence length="688" mass="78451">MIAYISHRSKIDTPRYAPGKRARPHPRHGPRMWRLPPTARLLTSTEDAVRKTDFSGSPMAPWWETDLSAPTKATERKTDPSTSGNSPEAKNDLSASTKIPELSSYSSTSANDPERKSDTSAFMKTPELMSDSSTSAKAPERKSDDFAILDTCPLKVIDPLSPELKQFHTPGFNPKQNCTIYKPLTKLENGTVVALDDNRKCQASVKDEDIKPLPNVYLLILDSISNFMAKRSLPKTLAFLKDEMDAVQMEFLNKVADNSRPNGFPMVFGTCYCADEGKSIEKVSRVNRPAEPPDWNNDEVCYKYMDEYPYYLEEYKKKGYKVNFLKKTPFDINLYDSRFAVNLAGNTCGESHLHMLDYYEKFMNSYPGVPKIAQVWPTQLAHDDVSTLYHADDHFLEFLKRNQENLDNSFFFFLADHGPRSGGIEKERLGRYENRNPFLVVSLPKHLRKTAVQKRLQEKSLQLMTHFDLHATFMDILHFQSESNFTEISYRSMLPHSKGSSLLRKWKGPRNCNSLPIPWDYCLCQYKKENVKNKMLMKKLGTFIAEKLNEFLEKEGFASKCIKQQYDETLDAQKMQLGENTLYSMFVKLKPSEGKFSAEVLKTPSGLKLVSHFTRWGWYDANLNCNIAALLAPKLLTEGKRCLRSSARHAHMFNNYAPERKLHAHVANTMAATEIGSAIGALSRVPMH</sequence>